<evidence type="ECO:0000256" key="2">
    <source>
        <dbReference type="ARBA" id="ARBA00022741"/>
    </source>
</evidence>
<comment type="similarity">
    <text evidence="1 7">Belongs to the 5-formyltetrahydrofolate cyclo-ligase family.</text>
</comment>
<dbReference type="AlphaFoldDB" id="A0A834MEC7"/>
<dbReference type="Pfam" id="PF01812">
    <property type="entry name" value="5-FTHF_cyc-lig"/>
    <property type="match status" value="1"/>
</dbReference>
<comment type="cofactor">
    <cofactor evidence="7">
        <name>Mg(2+)</name>
        <dbReference type="ChEBI" id="CHEBI:18420"/>
    </cofactor>
</comment>
<keyword evidence="9" id="KW-1185">Reference proteome</keyword>
<proteinExistence type="inferred from homology"/>
<comment type="caution">
    <text evidence="8">The sequence shown here is derived from an EMBL/GenBank/DDBJ whole genome shotgun (WGS) entry which is preliminary data.</text>
</comment>
<dbReference type="EC" id="6.3.3.2" evidence="5 7"/>
<sequence length="219" mass="24775">MATPKLQLFSTAFEGVSFARHQQSMAAKEAKSALRVKIADALAVLTTEEKKRQSKIVFDKLLNLPIFASSKRISIFLSMDGEIDTEPMVRKIFEQEQECFIPRYSKAGMQMVKLKSMEDWETLPLTKWNIKQPLLKDQREDAIETGGLDLIICPGVAFTKEGCRLGHGGGYYDRFIRKLQQIQATPPVTVAVAFKEQVLDEIPVEDTDTTIDRVLFDDD</sequence>
<dbReference type="Gene3D" id="3.40.50.10420">
    <property type="entry name" value="NagB/RpiA/CoA transferase-like"/>
    <property type="match status" value="1"/>
</dbReference>
<dbReference type="SUPFAM" id="SSF100950">
    <property type="entry name" value="NagB/RpiA/CoA transferase-like"/>
    <property type="match status" value="1"/>
</dbReference>
<gene>
    <name evidence="8" type="ORF">GWI33_004778</name>
</gene>
<dbReference type="GO" id="GO:0030272">
    <property type="term" value="F:5-formyltetrahydrofolate cyclo-ligase activity"/>
    <property type="evidence" value="ECO:0007669"/>
    <property type="project" value="UniProtKB-EC"/>
</dbReference>
<dbReference type="GO" id="GO:0005739">
    <property type="term" value="C:mitochondrion"/>
    <property type="evidence" value="ECO:0007669"/>
    <property type="project" value="TreeGrafter"/>
</dbReference>
<dbReference type="PANTHER" id="PTHR23407">
    <property type="entry name" value="ATPASE INHIBITOR/5-FORMYLTETRAHYDROFOLATE CYCLO-LIGASE"/>
    <property type="match status" value="1"/>
</dbReference>
<protein>
    <recommendedName>
        <fullName evidence="5 7">5-formyltetrahydrofolate cyclo-ligase</fullName>
        <ecNumber evidence="5 7">6.3.3.2</ecNumber>
    </recommendedName>
</protein>
<dbReference type="GO" id="GO:0009396">
    <property type="term" value="P:folic acid-containing compound biosynthetic process"/>
    <property type="evidence" value="ECO:0007669"/>
    <property type="project" value="TreeGrafter"/>
</dbReference>
<organism evidence="8 9">
    <name type="scientific">Rhynchophorus ferrugineus</name>
    <name type="common">Red palm weevil</name>
    <name type="synonym">Curculio ferrugineus</name>
    <dbReference type="NCBI Taxonomy" id="354439"/>
    <lineage>
        <taxon>Eukaryota</taxon>
        <taxon>Metazoa</taxon>
        <taxon>Ecdysozoa</taxon>
        <taxon>Arthropoda</taxon>
        <taxon>Hexapoda</taxon>
        <taxon>Insecta</taxon>
        <taxon>Pterygota</taxon>
        <taxon>Neoptera</taxon>
        <taxon>Endopterygota</taxon>
        <taxon>Coleoptera</taxon>
        <taxon>Polyphaga</taxon>
        <taxon>Cucujiformia</taxon>
        <taxon>Curculionidae</taxon>
        <taxon>Dryophthorinae</taxon>
        <taxon>Rhynchophorus</taxon>
    </lineage>
</organism>
<accession>A0A834MEC7</accession>
<dbReference type="InterPro" id="IPR024185">
    <property type="entry name" value="FTHF_cligase-like_sf"/>
</dbReference>
<comment type="catalytic activity">
    <reaction evidence="4 7">
        <text>(6S)-5-formyl-5,6,7,8-tetrahydrofolate + ATP = (6R)-5,10-methenyltetrahydrofolate + ADP + phosphate</text>
        <dbReference type="Rhea" id="RHEA:10488"/>
        <dbReference type="ChEBI" id="CHEBI:30616"/>
        <dbReference type="ChEBI" id="CHEBI:43474"/>
        <dbReference type="ChEBI" id="CHEBI:57455"/>
        <dbReference type="ChEBI" id="CHEBI:57457"/>
        <dbReference type="ChEBI" id="CHEBI:456216"/>
        <dbReference type="EC" id="6.3.3.2"/>
    </reaction>
</comment>
<dbReference type="OrthoDB" id="2015992at2759"/>
<keyword evidence="3 6" id="KW-0067">ATP-binding</keyword>
<dbReference type="InterPro" id="IPR002698">
    <property type="entry name" value="FTHF_cligase"/>
</dbReference>
<evidence type="ECO:0000256" key="4">
    <source>
        <dbReference type="ARBA" id="ARBA00036539"/>
    </source>
</evidence>
<dbReference type="FunFam" id="3.40.50.10420:FF:000007">
    <property type="entry name" value="5-formyltetrahydrofolate cyclo-ligase"/>
    <property type="match status" value="1"/>
</dbReference>
<evidence type="ECO:0000256" key="1">
    <source>
        <dbReference type="ARBA" id="ARBA00010638"/>
    </source>
</evidence>
<dbReference type="EMBL" id="JAACXV010000242">
    <property type="protein sequence ID" value="KAF7281396.1"/>
    <property type="molecule type" value="Genomic_DNA"/>
</dbReference>
<name>A0A834MEC7_RHYFE</name>
<feature type="binding site" evidence="6">
    <location>
        <position position="77"/>
    </location>
    <ligand>
        <name>substrate</name>
    </ligand>
</feature>
<keyword evidence="7" id="KW-0479">Metal-binding</keyword>
<keyword evidence="7" id="KW-0460">Magnesium</keyword>
<dbReference type="Proteomes" id="UP000625711">
    <property type="component" value="Unassembled WGS sequence"/>
</dbReference>
<dbReference type="NCBIfam" id="TIGR02727">
    <property type="entry name" value="MTHFS_bact"/>
    <property type="match status" value="1"/>
</dbReference>
<feature type="binding site" evidence="6">
    <location>
        <position position="82"/>
    </location>
    <ligand>
        <name>substrate</name>
    </ligand>
</feature>
<evidence type="ECO:0000256" key="5">
    <source>
        <dbReference type="ARBA" id="ARBA00038966"/>
    </source>
</evidence>
<dbReference type="PANTHER" id="PTHR23407:SF1">
    <property type="entry name" value="5-FORMYLTETRAHYDROFOLATE CYCLO-LIGASE"/>
    <property type="match status" value="1"/>
</dbReference>
<evidence type="ECO:0000256" key="6">
    <source>
        <dbReference type="PIRSR" id="PIRSR006806-1"/>
    </source>
</evidence>
<dbReference type="GO" id="GO:0035999">
    <property type="term" value="P:tetrahydrofolate interconversion"/>
    <property type="evidence" value="ECO:0007669"/>
    <property type="project" value="TreeGrafter"/>
</dbReference>
<dbReference type="InterPro" id="IPR037171">
    <property type="entry name" value="NagB/RpiA_transferase-like"/>
</dbReference>
<dbReference type="GO" id="GO:0046872">
    <property type="term" value="F:metal ion binding"/>
    <property type="evidence" value="ECO:0007669"/>
    <property type="project" value="UniProtKB-KW"/>
</dbReference>
<keyword evidence="2 6" id="KW-0547">Nucleotide-binding</keyword>
<feature type="binding site" evidence="6">
    <location>
        <begin position="31"/>
        <end position="35"/>
    </location>
    <ligand>
        <name>ATP</name>
        <dbReference type="ChEBI" id="CHEBI:30616"/>
    </ligand>
</feature>
<dbReference type="GO" id="GO:0005524">
    <property type="term" value="F:ATP binding"/>
    <property type="evidence" value="ECO:0007669"/>
    <property type="project" value="UniProtKB-KW"/>
</dbReference>
<dbReference type="PIRSF" id="PIRSF006806">
    <property type="entry name" value="FTHF_cligase"/>
    <property type="match status" value="1"/>
</dbReference>
<reference evidence="8" key="1">
    <citation type="submission" date="2020-08" db="EMBL/GenBank/DDBJ databases">
        <title>Genome sequencing and assembly of the red palm weevil Rhynchophorus ferrugineus.</title>
        <authorList>
            <person name="Dias G.B."/>
            <person name="Bergman C.M."/>
            <person name="Manee M."/>
        </authorList>
    </citation>
    <scope>NUCLEOTIDE SEQUENCE</scope>
    <source>
        <strain evidence="8">AA-2017</strain>
        <tissue evidence="8">Whole larva</tissue>
    </source>
</reference>
<evidence type="ECO:0000256" key="3">
    <source>
        <dbReference type="ARBA" id="ARBA00022840"/>
    </source>
</evidence>
<evidence type="ECO:0000256" key="7">
    <source>
        <dbReference type="RuleBase" id="RU361279"/>
    </source>
</evidence>
<evidence type="ECO:0000313" key="8">
    <source>
        <dbReference type="EMBL" id="KAF7281396.1"/>
    </source>
</evidence>
<evidence type="ECO:0000313" key="9">
    <source>
        <dbReference type="Proteomes" id="UP000625711"/>
    </source>
</evidence>
<feature type="binding site" evidence="6">
    <location>
        <begin position="164"/>
        <end position="172"/>
    </location>
    <ligand>
        <name>ATP</name>
        <dbReference type="ChEBI" id="CHEBI:30616"/>
    </ligand>
</feature>